<dbReference type="InterPro" id="IPR013785">
    <property type="entry name" value="Aldolase_TIM"/>
</dbReference>
<feature type="active site" description="Schiff-base intermediate with acetaldehyde" evidence="6">
    <location>
        <position position="146"/>
    </location>
</feature>
<evidence type="ECO:0000313" key="8">
    <source>
        <dbReference type="EMBL" id="RFA95492.1"/>
    </source>
</evidence>
<dbReference type="GO" id="GO:0005737">
    <property type="term" value="C:cytoplasm"/>
    <property type="evidence" value="ECO:0007669"/>
    <property type="project" value="UniProtKB-SubCell"/>
</dbReference>
<comment type="similarity">
    <text evidence="1 6">Belongs to the DeoC/FbaB aldolase family. DeoC type 1 subfamily.</text>
</comment>
<comment type="caution">
    <text evidence="7">The sequence shown here is derived from an EMBL/GenBank/DDBJ whole genome shotgun (WGS) entry which is preliminary data.</text>
</comment>
<dbReference type="InterPro" id="IPR011343">
    <property type="entry name" value="DeoC"/>
</dbReference>
<accession>A0A371QW48</accession>
<dbReference type="CDD" id="cd00959">
    <property type="entry name" value="DeoC"/>
    <property type="match status" value="1"/>
</dbReference>
<organism evidence="7 10">
    <name type="scientific">Pyrobaculum aerophilum</name>
    <dbReference type="NCBI Taxonomy" id="13773"/>
    <lineage>
        <taxon>Archaea</taxon>
        <taxon>Thermoproteota</taxon>
        <taxon>Thermoprotei</taxon>
        <taxon>Thermoproteales</taxon>
        <taxon>Thermoproteaceae</taxon>
        <taxon>Pyrobaculum</taxon>
    </lineage>
</organism>
<dbReference type="Proteomes" id="UP000256877">
    <property type="component" value="Unassembled WGS sequence"/>
</dbReference>
<evidence type="ECO:0000313" key="7">
    <source>
        <dbReference type="EMBL" id="RFA94462.1"/>
    </source>
</evidence>
<evidence type="ECO:0000256" key="6">
    <source>
        <dbReference type="HAMAP-Rule" id="MF_00114"/>
    </source>
</evidence>
<keyword evidence="2 6" id="KW-0963">Cytoplasm</keyword>
<dbReference type="PANTHER" id="PTHR10889:SF1">
    <property type="entry name" value="DEOXYRIBOSE-PHOSPHATE ALDOLASE"/>
    <property type="match status" value="1"/>
</dbReference>
<dbReference type="GO" id="GO:0016052">
    <property type="term" value="P:carbohydrate catabolic process"/>
    <property type="evidence" value="ECO:0007669"/>
    <property type="project" value="TreeGrafter"/>
</dbReference>
<dbReference type="EC" id="4.1.2.4" evidence="6"/>
<evidence type="ECO:0000256" key="2">
    <source>
        <dbReference type="ARBA" id="ARBA00022490"/>
    </source>
</evidence>
<name>A0A371QW48_9CREN</name>
<comment type="subcellular location">
    <subcellularLocation>
        <location evidence="6">Cytoplasm</location>
    </subcellularLocation>
</comment>
<dbReference type="GO" id="GO:0004139">
    <property type="term" value="F:deoxyribose-phosphate aldolase activity"/>
    <property type="evidence" value="ECO:0007669"/>
    <property type="project" value="UniProtKB-UniRule"/>
</dbReference>
<dbReference type="InterPro" id="IPR028581">
    <property type="entry name" value="DeoC_typeI"/>
</dbReference>
<sequence>MIHLVDYALLKPYLTVDEIVAGARKAEELGVAAYCVNPIYAPVVRPLLRKVKLCIVADFPFGALPTASRIALVSRLAEVADEIDVVAPIGLVKSRRWAEVRRDLISVVGAAGGRVVKVITEEPYLRDEERYTLYDIIAEAGAHFIKSSTGFAEEAYAARQGNPVHSTPERAAAIARYIKEKGYRLGVKMAGGIRTREQAKAIVDAIGWGEDPARVRLGTSTPEALL</sequence>
<comment type="function">
    <text evidence="6">Catalyzes a reversible aldol reaction between acetaldehyde and D-glyceraldehyde 3-phosphate to generate 2-deoxy-D-ribose 5-phosphate.</text>
</comment>
<gene>
    <name evidence="6" type="primary">deoC</name>
    <name evidence="7" type="ORF">CGL51_10155</name>
    <name evidence="8" type="ORF">CGL52_12840</name>
</gene>
<evidence type="ECO:0000313" key="10">
    <source>
        <dbReference type="Proteomes" id="UP000257123"/>
    </source>
</evidence>
<evidence type="ECO:0000256" key="1">
    <source>
        <dbReference type="ARBA" id="ARBA00010936"/>
    </source>
</evidence>
<evidence type="ECO:0000256" key="4">
    <source>
        <dbReference type="ARBA" id="ARBA00023270"/>
    </source>
</evidence>
<dbReference type="AlphaFoldDB" id="A0A371QW48"/>
<dbReference type="UniPathway" id="UPA00002">
    <property type="reaction ID" value="UER00468"/>
</dbReference>
<dbReference type="SMART" id="SM01133">
    <property type="entry name" value="DeoC"/>
    <property type="match status" value="1"/>
</dbReference>
<dbReference type="EMBL" id="NMUE01000037">
    <property type="protein sequence ID" value="RFA94462.1"/>
    <property type="molecule type" value="Genomic_DNA"/>
</dbReference>
<feature type="active site" description="Proton donor/acceptor" evidence="6">
    <location>
        <position position="188"/>
    </location>
</feature>
<dbReference type="EMBL" id="NMUF01000056">
    <property type="protein sequence ID" value="RFA95492.1"/>
    <property type="molecule type" value="Genomic_DNA"/>
</dbReference>
<dbReference type="Gene3D" id="3.20.20.70">
    <property type="entry name" value="Aldolase class I"/>
    <property type="match status" value="1"/>
</dbReference>
<protein>
    <recommendedName>
        <fullName evidence="6">Deoxyribose-phosphate aldolase</fullName>
        <shortName evidence="6">DERA</shortName>
        <ecNumber evidence="6">4.1.2.4</ecNumber>
    </recommendedName>
    <alternativeName>
        <fullName evidence="6">2-deoxy-D-ribose 5-phosphate aldolase</fullName>
    </alternativeName>
    <alternativeName>
        <fullName evidence="6">Phosphodeoxyriboaldolase</fullName>
        <shortName evidence="6">Deoxyriboaldolase</shortName>
    </alternativeName>
</protein>
<comment type="pathway">
    <text evidence="6">Carbohydrate degradation; 2-deoxy-D-ribose 1-phosphate degradation; D-glyceraldehyde 3-phosphate and acetaldehyde from 2-deoxy-alpha-D-ribose 1-phosphate: step 2/2.</text>
</comment>
<reference evidence="9 10" key="1">
    <citation type="submission" date="2017-07" db="EMBL/GenBank/DDBJ databases">
        <title>Draft genome sequence of aerobic hyperthermophilic archaea, Pyrobaculum aerophilum YKB31 and YKB32.</title>
        <authorList>
            <person name="Mochizuki T."/>
            <person name="Berliner A.J."/>
            <person name="Yoshida-Takashima Y."/>
            <person name="Takaki Y."/>
            <person name="Nunoura T."/>
            <person name="Takai K."/>
        </authorList>
    </citation>
    <scope>NUCLEOTIDE SEQUENCE [LARGE SCALE GENOMIC DNA]</scope>
    <source>
        <strain evidence="7 10">YKB31</strain>
        <strain evidence="8 9">YKB32</strain>
    </source>
</reference>
<evidence type="ECO:0000256" key="3">
    <source>
        <dbReference type="ARBA" id="ARBA00023239"/>
    </source>
</evidence>
<dbReference type="OrthoDB" id="31145at2157"/>
<evidence type="ECO:0000313" key="9">
    <source>
        <dbReference type="Proteomes" id="UP000256877"/>
    </source>
</evidence>
<dbReference type="PIRSF" id="PIRSF001357">
    <property type="entry name" value="DeoC"/>
    <property type="match status" value="1"/>
</dbReference>
<dbReference type="RefSeq" id="WP_116421644.1">
    <property type="nucleotide sequence ID" value="NZ_NMUE01000037.1"/>
</dbReference>
<proteinExistence type="inferred from homology"/>
<comment type="catalytic activity">
    <reaction evidence="5 6">
        <text>2-deoxy-D-ribose 5-phosphate = D-glyceraldehyde 3-phosphate + acetaldehyde</text>
        <dbReference type="Rhea" id="RHEA:12821"/>
        <dbReference type="ChEBI" id="CHEBI:15343"/>
        <dbReference type="ChEBI" id="CHEBI:59776"/>
        <dbReference type="ChEBI" id="CHEBI:62877"/>
        <dbReference type="EC" id="4.1.2.4"/>
    </reaction>
</comment>
<evidence type="ECO:0000256" key="5">
    <source>
        <dbReference type="ARBA" id="ARBA00048791"/>
    </source>
</evidence>
<dbReference type="Proteomes" id="UP000257123">
    <property type="component" value="Unassembled WGS sequence"/>
</dbReference>
<keyword evidence="4 6" id="KW-0704">Schiff base</keyword>
<dbReference type="InterPro" id="IPR002915">
    <property type="entry name" value="DeoC/FbaB/LacD_aldolase"/>
</dbReference>
<dbReference type="PANTHER" id="PTHR10889">
    <property type="entry name" value="DEOXYRIBOSE-PHOSPHATE ALDOLASE"/>
    <property type="match status" value="1"/>
</dbReference>
<dbReference type="HAMAP" id="MF_00114">
    <property type="entry name" value="DeoC_type1"/>
    <property type="match status" value="1"/>
</dbReference>
<dbReference type="GO" id="GO:0006018">
    <property type="term" value="P:2-deoxyribose 1-phosphate catabolic process"/>
    <property type="evidence" value="ECO:0007669"/>
    <property type="project" value="UniProtKB-UniRule"/>
</dbReference>
<dbReference type="GO" id="GO:0009264">
    <property type="term" value="P:deoxyribonucleotide catabolic process"/>
    <property type="evidence" value="ECO:0007669"/>
    <property type="project" value="InterPro"/>
</dbReference>
<dbReference type="SUPFAM" id="SSF51569">
    <property type="entry name" value="Aldolase"/>
    <property type="match status" value="1"/>
</dbReference>
<feature type="active site" description="Proton donor/acceptor" evidence="6">
    <location>
        <position position="84"/>
    </location>
</feature>
<keyword evidence="3 6" id="KW-0456">Lyase</keyword>